<dbReference type="SUPFAM" id="SSF48452">
    <property type="entry name" value="TPR-like"/>
    <property type="match status" value="1"/>
</dbReference>
<sequence>MKKNLLSVFILVPLLLTACMSPRTIRIESTPSAAAVIISDKVIGETPIEISESNYPDEFKQNYLNIKITKAEHEEKSVIVPTQGLQNFTINLLELNQKYFETIVLKSFQRPQNELVRELLQIQGLLFSKKTNEAENRLQVFMKAYPNIAAGYVLQANIAIEKGNRAEAKQLIVRALSLDPNDAVVKRMLENLSGRTTQ</sequence>
<dbReference type="AlphaFoldDB" id="A0A150WE86"/>
<evidence type="ECO:0000313" key="4">
    <source>
        <dbReference type="Proteomes" id="UP000075320"/>
    </source>
</evidence>
<evidence type="ECO:0000256" key="1">
    <source>
        <dbReference type="PROSITE-ProRule" id="PRU00339"/>
    </source>
</evidence>
<organism evidence="3 4">
    <name type="scientific">Bdellovibrio bacteriovorus</name>
    <dbReference type="NCBI Taxonomy" id="959"/>
    <lineage>
        <taxon>Bacteria</taxon>
        <taxon>Pseudomonadati</taxon>
        <taxon>Bdellovibrionota</taxon>
        <taxon>Bdellovibrionia</taxon>
        <taxon>Bdellovibrionales</taxon>
        <taxon>Pseudobdellovibrionaceae</taxon>
        <taxon>Bdellovibrio</taxon>
    </lineage>
</organism>
<dbReference type="PROSITE" id="PS50005">
    <property type="entry name" value="TPR"/>
    <property type="match status" value="1"/>
</dbReference>
<gene>
    <name evidence="3" type="ORF">AZI86_17085</name>
</gene>
<evidence type="ECO:0000256" key="2">
    <source>
        <dbReference type="SAM" id="SignalP"/>
    </source>
</evidence>
<feature type="repeat" description="TPR" evidence="1">
    <location>
        <begin position="149"/>
        <end position="182"/>
    </location>
</feature>
<dbReference type="RefSeq" id="WP_061836510.1">
    <property type="nucleotide sequence ID" value="NZ_LUKE01000006.1"/>
</dbReference>
<dbReference type="Gene3D" id="1.25.40.10">
    <property type="entry name" value="Tetratricopeptide repeat domain"/>
    <property type="match status" value="1"/>
</dbReference>
<reference evidence="3 4" key="1">
    <citation type="submission" date="2016-03" db="EMBL/GenBank/DDBJ databases">
        <authorList>
            <person name="Ploux O."/>
        </authorList>
    </citation>
    <scope>NUCLEOTIDE SEQUENCE [LARGE SCALE GENOMIC DNA]</scope>
    <source>
        <strain evidence="3 4">R0</strain>
    </source>
</reference>
<dbReference type="PROSITE" id="PS51257">
    <property type="entry name" value="PROKAR_LIPOPROTEIN"/>
    <property type="match status" value="1"/>
</dbReference>
<accession>A0A150WE86</accession>
<dbReference type="InterPro" id="IPR011990">
    <property type="entry name" value="TPR-like_helical_dom_sf"/>
</dbReference>
<protein>
    <submittedName>
        <fullName evidence="3">Uncharacterized protein</fullName>
    </submittedName>
</protein>
<dbReference type="Proteomes" id="UP000075320">
    <property type="component" value="Unassembled WGS sequence"/>
</dbReference>
<keyword evidence="4" id="KW-1185">Reference proteome</keyword>
<feature type="signal peptide" evidence="2">
    <location>
        <begin position="1"/>
        <end position="18"/>
    </location>
</feature>
<keyword evidence="1" id="KW-0802">TPR repeat</keyword>
<evidence type="ECO:0000313" key="3">
    <source>
        <dbReference type="EMBL" id="KYG61428.1"/>
    </source>
</evidence>
<dbReference type="EMBL" id="LUKE01000006">
    <property type="protein sequence ID" value="KYG61428.1"/>
    <property type="molecule type" value="Genomic_DNA"/>
</dbReference>
<proteinExistence type="predicted"/>
<comment type="caution">
    <text evidence="3">The sequence shown here is derived from an EMBL/GenBank/DDBJ whole genome shotgun (WGS) entry which is preliminary data.</text>
</comment>
<dbReference type="InterPro" id="IPR019734">
    <property type="entry name" value="TPR_rpt"/>
</dbReference>
<name>A0A150WE86_BDEBC</name>
<keyword evidence="2" id="KW-0732">Signal</keyword>
<dbReference type="OrthoDB" id="9803982at2"/>
<feature type="chain" id="PRO_5007572384" evidence="2">
    <location>
        <begin position="19"/>
        <end position="198"/>
    </location>
</feature>